<accession>A0AA39P932</accession>
<dbReference type="AlphaFoldDB" id="A0AA39P932"/>
<proteinExistence type="predicted"/>
<evidence type="ECO:0000313" key="3">
    <source>
        <dbReference type="Proteomes" id="UP001175228"/>
    </source>
</evidence>
<evidence type="ECO:0000256" key="1">
    <source>
        <dbReference type="SAM" id="SignalP"/>
    </source>
</evidence>
<evidence type="ECO:0000313" key="2">
    <source>
        <dbReference type="EMBL" id="KAK0479866.1"/>
    </source>
</evidence>
<protein>
    <recommendedName>
        <fullName evidence="4">Ecp2 effector protein domain-containing protein</fullName>
    </recommendedName>
</protein>
<dbReference type="Proteomes" id="UP001175228">
    <property type="component" value="Unassembled WGS sequence"/>
</dbReference>
<reference evidence="2" key="1">
    <citation type="submission" date="2023-06" db="EMBL/GenBank/DDBJ databases">
        <authorList>
            <consortium name="Lawrence Berkeley National Laboratory"/>
            <person name="Ahrendt S."/>
            <person name="Sahu N."/>
            <person name="Indic B."/>
            <person name="Wong-Bajracharya J."/>
            <person name="Merenyi Z."/>
            <person name="Ke H.-M."/>
            <person name="Monk M."/>
            <person name="Kocsube S."/>
            <person name="Drula E."/>
            <person name="Lipzen A."/>
            <person name="Balint B."/>
            <person name="Henrissat B."/>
            <person name="Andreopoulos B."/>
            <person name="Martin F.M."/>
            <person name="Harder C.B."/>
            <person name="Rigling D."/>
            <person name="Ford K.L."/>
            <person name="Foster G.D."/>
            <person name="Pangilinan J."/>
            <person name="Papanicolaou A."/>
            <person name="Barry K."/>
            <person name="LaButti K."/>
            <person name="Viragh M."/>
            <person name="Koriabine M."/>
            <person name="Yan M."/>
            <person name="Riley R."/>
            <person name="Champramary S."/>
            <person name="Plett K.L."/>
            <person name="Tsai I.J."/>
            <person name="Slot J."/>
            <person name="Sipos G."/>
            <person name="Plett J."/>
            <person name="Nagy L.G."/>
            <person name="Grigoriev I.V."/>
        </authorList>
    </citation>
    <scope>NUCLEOTIDE SEQUENCE</scope>
    <source>
        <strain evidence="2">HWK02</strain>
    </source>
</reference>
<dbReference type="EMBL" id="JAUEPU010000085">
    <property type="protein sequence ID" value="KAK0479866.1"/>
    <property type="molecule type" value="Genomic_DNA"/>
</dbReference>
<feature type="signal peptide" evidence="1">
    <location>
        <begin position="1"/>
        <end position="23"/>
    </location>
</feature>
<keyword evidence="3" id="KW-1185">Reference proteome</keyword>
<sequence length="205" mass="21946">MSLTASLITILTLTLTTTTPTSSTSTIAVDDSHISFLLTLANGSFSRVTQSIDARSIAADGIRRKQLALLIDNGRIHIGIWTLMPTDEDKILQCTRQGGASLAWWLGINIASLVFIDMYSSPTMDSAGISQQSRAYHGIGNVNQCTLGNKVDGLRHGIMQVEPGVGSGFATTLSDDSNDDSSIAWACRHGDTNREATNKVTMSIQ</sequence>
<evidence type="ECO:0008006" key="4">
    <source>
        <dbReference type="Google" id="ProtNLM"/>
    </source>
</evidence>
<keyword evidence="1" id="KW-0732">Signal</keyword>
<feature type="chain" id="PRO_5041443378" description="Ecp2 effector protein domain-containing protein" evidence="1">
    <location>
        <begin position="24"/>
        <end position="205"/>
    </location>
</feature>
<comment type="caution">
    <text evidence="2">The sequence shown here is derived from an EMBL/GenBank/DDBJ whole genome shotgun (WGS) entry which is preliminary data.</text>
</comment>
<organism evidence="2 3">
    <name type="scientific">Armillaria luteobubalina</name>
    <dbReference type="NCBI Taxonomy" id="153913"/>
    <lineage>
        <taxon>Eukaryota</taxon>
        <taxon>Fungi</taxon>
        <taxon>Dikarya</taxon>
        <taxon>Basidiomycota</taxon>
        <taxon>Agaricomycotina</taxon>
        <taxon>Agaricomycetes</taxon>
        <taxon>Agaricomycetidae</taxon>
        <taxon>Agaricales</taxon>
        <taxon>Marasmiineae</taxon>
        <taxon>Physalacriaceae</taxon>
        <taxon>Armillaria</taxon>
    </lineage>
</organism>
<name>A0AA39P932_9AGAR</name>
<gene>
    <name evidence="2" type="ORF">EDD18DRAFT_1364006</name>
</gene>